<feature type="compositionally biased region" description="Basic and acidic residues" evidence="5">
    <location>
        <begin position="36"/>
        <end position="47"/>
    </location>
</feature>
<evidence type="ECO:0000313" key="6">
    <source>
        <dbReference type="EMBL" id="KAF7271953.1"/>
    </source>
</evidence>
<dbReference type="GO" id="GO:0030496">
    <property type="term" value="C:midbody"/>
    <property type="evidence" value="ECO:0007669"/>
    <property type="project" value="TreeGrafter"/>
</dbReference>
<dbReference type="PANTHER" id="PTHR31259">
    <property type="entry name" value="ENDOSOME-ASSOCIATED TRAFFICKING REGULATOR 1"/>
    <property type="match status" value="1"/>
</dbReference>
<evidence type="ECO:0000256" key="5">
    <source>
        <dbReference type="SAM" id="MobiDB-lite"/>
    </source>
</evidence>
<reference evidence="6" key="1">
    <citation type="submission" date="2020-08" db="EMBL/GenBank/DDBJ databases">
        <title>Genome sequencing and assembly of the red palm weevil Rhynchophorus ferrugineus.</title>
        <authorList>
            <person name="Dias G.B."/>
            <person name="Bergman C.M."/>
            <person name="Manee M."/>
        </authorList>
    </citation>
    <scope>NUCLEOTIDE SEQUENCE</scope>
    <source>
        <strain evidence="6">AA-2017</strain>
        <tissue evidence="6">Whole larva</tissue>
    </source>
</reference>
<dbReference type="GO" id="GO:0005813">
    <property type="term" value="C:centrosome"/>
    <property type="evidence" value="ECO:0007669"/>
    <property type="project" value="TreeGrafter"/>
</dbReference>
<gene>
    <name evidence="6" type="ORF">GWI33_015250</name>
</gene>
<dbReference type="Proteomes" id="UP000625711">
    <property type="component" value="Unassembled WGS sequence"/>
</dbReference>
<dbReference type="GO" id="GO:1903566">
    <property type="term" value="P:positive regulation of protein localization to cilium"/>
    <property type="evidence" value="ECO:0007669"/>
    <property type="project" value="TreeGrafter"/>
</dbReference>
<comment type="similarity">
    <text evidence="1">Belongs to the ENTR1 family.</text>
</comment>
<feature type="compositionally biased region" description="Polar residues" evidence="5">
    <location>
        <begin position="48"/>
        <end position="57"/>
    </location>
</feature>
<evidence type="ECO:0000256" key="4">
    <source>
        <dbReference type="SAM" id="Coils"/>
    </source>
</evidence>
<dbReference type="GO" id="GO:0055037">
    <property type="term" value="C:recycling endosome"/>
    <property type="evidence" value="ECO:0007669"/>
    <property type="project" value="TreeGrafter"/>
</dbReference>
<keyword evidence="3 4" id="KW-0175">Coiled coil</keyword>
<feature type="coiled-coil region" evidence="4">
    <location>
        <begin position="271"/>
        <end position="326"/>
    </location>
</feature>
<dbReference type="GO" id="GO:0032465">
    <property type="term" value="P:regulation of cytokinesis"/>
    <property type="evidence" value="ECO:0007669"/>
    <property type="project" value="TreeGrafter"/>
</dbReference>
<organism evidence="6 7">
    <name type="scientific">Rhynchophorus ferrugineus</name>
    <name type="common">Red palm weevil</name>
    <name type="synonym">Curculio ferrugineus</name>
    <dbReference type="NCBI Taxonomy" id="354439"/>
    <lineage>
        <taxon>Eukaryota</taxon>
        <taxon>Metazoa</taxon>
        <taxon>Ecdysozoa</taxon>
        <taxon>Arthropoda</taxon>
        <taxon>Hexapoda</taxon>
        <taxon>Insecta</taxon>
        <taxon>Pterygota</taxon>
        <taxon>Neoptera</taxon>
        <taxon>Endopterygota</taxon>
        <taxon>Coleoptera</taxon>
        <taxon>Polyphaga</taxon>
        <taxon>Cucujiformia</taxon>
        <taxon>Curculionidae</taxon>
        <taxon>Dryophthorinae</taxon>
        <taxon>Rhynchophorus</taxon>
    </lineage>
</organism>
<dbReference type="PANTHER" id="PTHR31259:SF3">
    <property type="entry name" value="ENDOSOME-ASSOCIATED-TRAFFICKING REGULATOR 1"/>
    <property type="match status" value="1"/>
</dbReference>
<dbReference type="AlphaFoldDB" id="A0A834I412"/>
<dbReference type="GO" id="GO:0045724">
    <property type="term" value="P:positive regulation of cilium assembly"/>
    <property type="evidence" value="ECO:0007669"/>
    <property type="project" value="TreeGrafter"/>
</dbReference>
<accession>A0A834I412</accession>
<feature type="compositionally biased region" description="Polar residues" evidence="5">
    <location>
        <begin position="83"/>
        <end position="93"/>
    </location>
</feature>
<evidence type="ECO:0000313" key="7">
    <source>
        <dbReference type="Proteomes" id="UP000625711"/>
    </source>
</evidence>
<comment type="caution">
    <text evidence="6">The sequence shown here is derived from an EMBL/GenBank/DDBJ whole genome shotgun (WGS) entry which is preliminary data.</text>
</comment>
<evidence type="ECO:0000256" key="3">
    <source>
        <dbReference type="ARBA" id="ARBA00023054"/>
    </source>
</evidence>
<evidence type="ECO:0000256" key="2">
    <source>
        <dbReference type="ARBA" id="ARBA00016007"/>
    </source>
</evidence>
<dbReference type="OrthoDB" id="6499155at2759"/>
<dbReference type="EMBL" id="JAACXV010013877">
    <property type="protein sequence ID" value="KAF7271953.1"/>
    <property type="molecule type" value="Genomic_DNA"/>
</dbReference>
<dbReference type="GO" id="GO:0005769">
    <property type="term" value="C:early endosome"/>
    <property type="evidence" value="ECO:0007669"/>
    <property type="project" value="TreeGrafter"/>
</dbReference>
<sequence length="397" mass="43872">MSRESLYKNENSDSESESEGQERNGSRGLGLDLGDDCVHKVKGHRLESQGQSSSGKPESTNSSRDSNNRREDNPFSFKHFLRDSTSSNKNYQSLGARPKVFRDNRPKNGTPPETVKKTAHNSRSSEFSSALPDFVQDHLVMEQCYLGNRTCSSPSYELDLPDFTTTNNVNGHLNANRSSPAGEPIPLDLPGLSIGNPFPLDLPVTANVSGDLPRTTPVAEVGNSQSLPDFLTDGPVRPGNDSIPISPPEPLSNINIRPESCRRCLELRSELAIAHQKVSECQEEADRSNRQATIAENTVHRLKQEIKSLKGQLSHLQSENQLLRMNEGAVGGSDHVWRSRNEIPSSRLAQELRTAASTAELSLRQLLTGVDNLKMMAATLENMHRIEEKPDRFSVKN</sequence>
<keyword evidence="7" id="KW-1185">Reference proteome</keyword>
<feature type="region of interest" description="Disordered" evidence="5">
    <location>
        <begin position="1"/>
        <end position="127"/>
    </location>
</feature>
<dbReference type="InterPro" id="IPR026757">
    <property type="entry name" value="ENTR1"/>
</dbReference>
<protein>
    <recommendedName>
        <fullName evidence="2">Endosome-associated-trafficking regulator 1</fullName>
    </recommendedName>
</protein>
<dbReference type="GO" id="GO:0036064">
    <property type="term" value="C:ciliary basal body"/>
    <property type="evidence" value="ECO:0007669"/>
    <property type="project" value="TreeGrafter"/>
</dbReference>
<evidence type="ECO:0000256" key="1">
    <source>
        <dbReference type="ARBA" id="ARBA00007791"/>
    </source>
</evidence>
<name>A0A834I412_RHYFE</name>
<feature type="compositionally biased region" description="Basic and acidic residues" evidence="5">
    <location>
        <begin position="1"/>
        <end position="11"/>
    </location>
</feature>
<proteinExistence type="inferred from homology"/>